<keyword evidence="1" id="KW-0732">Signal</keyword>
<feature type="signal peptide" evidence="1">
    <location>
        <begin position="1"/>
        <end position="26"/>
    </location>
</feature>
<accession>A0A4V2UVM3</accession>
<dbReference type="Proteomes" id="UP000294599">
    <property type="component" value="Unassembled WGS sequence"/>
</dbReference>
<dbReference type="EMBL" id="SMAF01000015">
    <property type="protein sequence ID" value="TCS96357.1"/>
    <property type="molecule type" value="Genomic_DNA"/>
</dbReference>
<dbReference type="OrthoDB" id="8909257at2"/>
<feature type="chain" id="PRO_5021012489" evidence="1">
    <location>
        <begin position="27"/>
        <end position="194"/>
    </location>
</feature>
<evidence type="ECO:0000256" key="1">
    <source>
        <dbReference type="SAM" id="SignalP"/>
    </source>
</evidence>
<keyword evidence="3" id="KW-1185">Reference proteome</keyword>
<dbReference type="AlphaFoldDB" id="A0A4V2UVM3"/>
<proteinExistence type="predicted"/>
<organism evidence="2 3">
    <name type="scientific">Pseudofulvimonas gallinarii</name>
    <dbReference type="NCBI Taxonomy" id="634155"/>
    <lineage>
        <taxon>Bacteria</taxon>
        <taxon>Pseudomonadati</taxon>
        <taxon>Pseudomonadota</taxon>
        <taxon>Gammaproteobacteria</taxon>
        <taxon>Lysobacterales</taxon>
        <taxon>Rhodanobacteraceae</taxon>
        <taxon>Pseudofulvimonas</taxon>
    </lineage>
</organism>
<evidence type="ECO:0000313" key="2">
    <source>
        <dbReference type="EMBL" id="TCS96357.1"/>
    </source>
</evidence>
<name>A0A4V2UVM3_9GAMM</name>
<sequence length="194" mass="20452">MHSSSRVACGTAASCLILLYSATAVAQTPRPASAGAVEDAYVEHVTYTYAQVLRVVPVFSEIQVTELREDCTALNASSANAAAEREPPVTTVPGGRMGAVGTLLQTGFAAAAPAPRQALPEEHTAEPEGCPLVDDVVTVTRQEGFDVEYRYRGEVFVSRLDHDPGDRLRIRVAVVPAAETATGAGSWQVASPSR</sequence>
<evidence type="ECO:0000313" key="3">
    <source>
        <dbReference type="Proteomes" id="UP000294599"/>
    </source>
</evidence>
<gene>
    <name evidence="2" type="ORF">EDC25_11545</name>
</gene>
<protein>
    <submittedName>
        <fullName evidence="2">Uncharacterized protein</fullName>
    </submittedName>
</protein>
<dbReference type="RefSeq" id="WP_132577483.1">
    <property type="nucleotide sequence ID" value="NZ_JBHLWF010000012.1"/>
</dbReference>
<comment type="caution">
    <text evidence="2">The sequence shown here is derived from an EMBL/GenBank/DDBJ whole genome shotgun (WGS) entry which is preliminary data.</text>
</comment>
<reference evidence="2 3" key="1">
    <citation type="submission" date="2019-03" db="EMBL/GenBank/DDBJ databases">
        <title>Genomic Encyclopedia of Type Strains, Phase IV (KMG-IV): sequencing the most valuable type-strain genomes for metagenomic binning, comparative biology and taxonomic classification.</title>
        <authorList>
            <person name="Goeker M."/>
        </authorList>
    </citation>
    <scope>NUCLEOTIDE SEQUENCE [LARGE SCALE GENOMIC DNA]</scope>
    <source>
        <strain evidence="2 3">DSM 21944</strain>
    </source>
</reference>